<keyword evidence="2" id="KW-1185">Reference proteome</keyword>
<dbReference type="OrthoDB" id="5521286at2"/>
<evidence type="ECO:0000313" key="1">
    <source>
        <dbReference type="EMBL" id="TMR07306.1"/>
    </source>
</evidence>
<proteinExistence type="predicted"/>
<comment type="caution">
    <text evidence="1">The sequence shown here is derived from an EMBL/GenBank/DDBJ whole genome shotgun (WGS) entry which is preliminary data.</text>
</comment>
<dbReference type="AlphaFoldDB" id="A0A5S4EVF4"/>
<name>A0A5S4EVF4_9ACTN</name>
<dbReference type="Proteomes" id="UP000309128">
    <property type="component" value="Unassembled WGS sequence"/>
</dbReference>
<reference evidence="1 2" key="1">
    <citation type="submission" date="2019-05" db="EMBL/GenBank/DDBJ databases">
        <title>Draft genome sequence of Nonomuraea turkmeniaca DSM 43926.</title>
        <authorList>
            <person name="Saricaoglu S."/>
            <person name="Isik K."/>
        </authorList>
    </citation>
    <scope>NUCLEOTIDE SEQUENCE [LARGE SCALE GENOMIC DNA]</scope>
    <source>
        <strain evidence="1 2">DSM 43926</strain>
    </source>
</reference>
<organism evidence="1 2">
    <name type="scientific">Nonomuraea turkmeniaca</name>
    <dbReference type="NCBI Taxonomy" id="103838"/>
    <lineage>
        <taxon>Bacteria</taxon>
        <taxon>Bacillati</taxon>
        <taxon>Actinomycetota</taxon>
        <taxon>Actinomycetes</taxon>
        <taxon>Streptosporangiales</taxon>
        <taxon>Streptosporangiaceae</taxon>
        <taxon>Nonomuraea</taxon>
    </lineage>
</organism>
<evidence type="ECO:0000313" key="2">
    <source>
        <dbReference type="Proteomes" id="UP000309128"/>
    </source>
</evidence>
<accession>A0A5S4EVF4</accession>
<sequence length="348" mass="37975">METTQTSIGHTLEIACDESGWEGSNLTAGNSDVIAHASVRLDINVASECIRALRGRSRQHSYEYKASHLLRTKSGSDLAGFLGPSGPVHGRAMVHLTHKSCFVLGRVLDLFIGGSADAASLGLRPDQRLANLAATLCRAGPDTFGREPWQAFLTATNVVLRADRHRRVRAPVDAFFGQVEALRALAGGRQVGRILDELRDGRREAYAARARLLEDRALQPVLEPLLPALARAVLHWSGGLHPVAVVHDEQSALTERRMRRLEQILAAPPLEMIRLPAQGRFIRFRQADSRTDPRVQVADVLAGVARKIVTDDLLGRSDPGLTALLRPYVDPASRWCEQLADPSGRTAG</sequence>
<evidence type="ECO:0008006" key="3">
    <source>
        <dbReference type="Google" id="ProtNLM"/>
    </source>
</evidence>
<protein>
    <recommendedName>
        <fullName evidence="3">DUF3800 domain-containing protein</fullName>
    </recommendedName>
</protein>
<gene>
    <name evidence="1" type="ORF">ETD86_51790</name>
</gene>
<dbReference type="EMBL" id="VCKY01000384">
    <property type="protein sequence ID" value="TMR07306.1"/>
    <property type="molecule type" value="Genomic_DNA"/>
</dbReference>